<dbReference type="Gene3D" id="3.40.50.300">
    <property type="entry name" value="P-loop containing nucleotide triphosphate hydrolases"/>
    <property type="match status" value="2"/>
</dbReference>
<evidence type="ECO:0000313" key="13">
    <source>
        <dbReference type="Proteomes" id="UP000095552"/>
    </source>
</evidence>
<dbReference type="CDD" id="cd00268">
    <property type="entry name" value="DEADc"/>
    <property type="match status" value="1"/>
</dbReference>
<dbReference type="InterPro" id="IPR050079">
    <property type="entry name" value="DEAD_box_RNA_helicase"/>
</dbReference>
<comment type="similarity">
    <text evidence="5 7">Belongs to the DEAD box helicase family.</text>
</comment>
<dbReference type="InterPro" id="IPR014001">
    <property type="entry name" value="Helicase_ATP-bd"/>
</dbReference>
<evidence type="ECO:0000259" key="11">
    <source>
        <dbReference type="PROSITE" id="PS51195"/>
    </source>
</evidence>
<feature type="short sequence motif" description="Q motif" evidence="6">
    <location>
        <begin position="1"/>
        <end position="29"/>
    </location>
</feature>
<evidence type="ECO:0000259" key="9">
    <source>
        <dbReference type="PROSITE" id="PS51192"/>
    </source>
</evidence>
<feature type="domain" description="Helicase ATP-binding" evidence="9">
    <location>
        <begin position="32"/>
        <end position="208"/>
    </location>
</feature>
<proteinExistence type="inferred from homology"/>
<dbReference type="AlphaFoldDB" id="A0A1E5T1A4"/>
<keyword evidence="13" id="KW-1185">Reference proteome</keyword>
<dbReference type="InterPro" id="IPR011545">
    <property type="entry name" value="DEAD/DEAH_box_helicase_dom"/>
</dbReference>
<dbReference type="PANTHER" id="PTHR47959">
    <property type="entry name" value="ATP-DEPENDENT RNA HELICASE RHLE-RELATED"/>
    <property type="match status" value="1"/>
</dbReference>
<evidence type="ECO:0000256" key="6">
    <source>
        <dbReference type="PROSITE-ProRule" id="PRU00552"/>
    </source>
</evidence>
<dbReference type="InterPro" id="IPR001650">
    <property type="entry name" value="Helicase_C-like"/>
</dbReference>
<dbReference type="STRING" id="1563681.BFP71_17145"/>
<dbReference type="EMBL" id="MDGQ01000005">
    <property type="protein sequence ID" value="OEK05141.1"/>
    <property type="molecule type" value="Genomic_DNA"/>
</dbReference>
<dbReference type="PANTHER" id="PTHR47959:SF13">
    <property type="entry name" value="ATP-DEPENDENT RNA HELICASE RHLE"/>
    <property type="match status" value="1"/>
</dbReference>
<dbReference type="PROSITE" id="PS51195">
    <property type="entry name" value="Q_MOTIF"/>
    <property type="match status" value="1"/>
</dbReference>
<dbReference type="SUPFAM" id="SSF52540">
    <property type="entry name" value="P-loop containing nucleoside triphosphate hydrolases"/>
    <property type="match status" value="2"/>
</dbReference>
<evidence type="ECO:0000256" key="7">
    <source>
        <dbReference type="RuleBase" id="RU000492"/>
    </source>
</evidence>
<dbReference type="Proteomes" id="UP000095552">
    <property type="component" value="Unassembled WGS sequence"/>
</dbReference>
<accession>A0A1E5T1A4</accession>
<reference evidence="12 13" key="1">
    <citation type="submission" date="2016-08" db="EMBL/GenBank/DDBJ databases">
        <title>Draft genome of Fabibacter sp. strain SK-8.</title>
        <authorList>
            <person name="Wong S.-K."/>
            <person name="Hamasaki K."/>
            <person name="Yoshizawa S."/>
        </authorList>
    </citation>
    <scope>NUCLEOTIDE SEQUENCE [LARGE SCALE GENOMIC DNA]</scope>
    <source>
        <strain evidence="12 13">SK-8</strain>
    </source>
</reference>
<keyword evidence="2 7" id="KW-0378">Hydrolase</keyword>
<dbReference type="Pfam" id="PF00271">
    <property type="entry name" value="Helicase_C"/>
    <property type="match status" value="1"/>
</dbReference>
<evidence type="ECO:0000256" key="1">
    <source>
        <dbReference type="ARBA" id="ARBA00022741"/>
    </source>
</evidence>
<protein>
    <submittedName>
        <fullName evidence="12">ATP-dependent RNA helicase</fullName>
    </submittedName>
</protein>
<evidence type="ECO:0000313" key="12">
    <source>
        <dbReference type="EMBL" id="OEK05141.1"/>
    </source>
</evidence>
<dbReference type="GO" id="GO:0003676">
    <property type="term" value="F:nucleic acid binding"/>
    <property type="evidence" value="ECO:0007669"/>
    <property type="project" value="InterPro"/>
</dbReference>
<evidence type="ECO:0000256" key="2">
    <source>
        <dbReference type="ARBA" id="ARBA00022801"/>
    </source>
</evidence>
<dbReference type="PROSITE" id="PS00039">
    <property type="entry name" value="DEAD_ATP_HELICASE"/>
    <property type="match status" value="1"/>
</dbReference>
<keyword evidence="3 7" id="KW-0347">Helicase</keyword>
<dbReference type="GO" id="GO:0005524">
    <property type="term" value="F:ATP binding"/>
    <property type="evidence" value="ECO:0007669"/>
    <property type="project" value="UniProtKB-KW"/>
</dbReference>
<feature type="domain" description="Helicase C-terminal" evidence="10">
    <location>
        <begin position="233"/>
        <end position="378"/>
    </location>
</feature>
<keyword evidence="4 7" id="KW-0067">ATP-binding</keyword>
<dbReference type="InterPro" id="IPR044742">
    <property type="entry name" value="DEAD/DEAH_RhlB"/>
</dbReference>
<feature type="compositionally biased region" description="Basic residues" evidence="8">
    <location>
        <begin position="387"/>
        <end position="407"/>
    </location>
</feature>
<dbReference type="GO" id="GO:0003724">
    <property type="term" value="F:RNA helicase activity"/>
    <property type="evidence" value="ECO:0007669"/>
    <property type="project" value="InterPro"/>
</dbReference>
<dbReference type="InterPro" id="IPR000629">
    <property type="entry name" value="RNA-helicase_DEAD-box_CS"/>
</dbReference>
<dbReference type="PROSITE" id="PS51194">
    <property type="entry name" value="HELICASE_CTER"/>
    <property type="match status" value="1"/>
</dbReference>
<evidence type="ECO:0000256" key="5">
    <source>
        <dbReference type="ARBA" id="ARBA00038437"/>
    </source>
</evidence>
<evidence type="ECO:0000259" key="10">
    <source>
        <dbReference type="PROSITE" id="PS51194"/>
    </source>
</evidence>
<feature type="region of interest" description="Disordered" evidence="8">
    <location>
        <begin position="374"/>
        <end position="407"/>
    </location>
</feature>
<evidence type="ECO:0000256" key="3">
    <source>
        <dbReference type="ARBA" id="ARBA00022806"/>
    </source>
</evidence>
<feature type="domain" description="DEAD-box RNA helicase Q" evidence="11">
    <location>
        <begin position="1"/>
        <end position="29"/>
    </location>
</feature>
<dbReference type="PROSITE" id="PS51192">
    <property type="entry name" value="HELICASE_ATP_BIND_1"/>
    <property type="match status" value="1"/>
</dbReference>
<keyword evidence="1 7" id="KW-0547">Nucleotide-binding</keyword>
<evidence type="ECO:0000256" key="8">
    <source>
        <dbReference type="SAM" id="MobiDB-lite"/>
    </source>
</evidence>
<dbReference type="InterPro" id="IPR027417">
    <property type="entry name" value="P-loop_NTPase"/>
</dbReference>
<evidence type="ECO:0000256" key="4">
    <source>
        <dbReference type="ARBA" id="ARBA00022840"/>
    </source>
</evidence>
<dbReference type="OrthoDB" id="974172at2"/>
<dbReference type="GO" id="GO:0005829">
    <property type="term" value="C:cytosol"/>
    <property type="evidence" value="ECO:0007669"/>
    <property type="project" value="TreeGrafter"/>
</dbReference>
<dbReference type="SMART" id="SM00487">
    <property type="entry name" value="DEXDc"/>
    <property type="match status" value="1"/>
</dbReference>
<organism evidence="12 13">
    <name type="scientific">Roseivirga misakiensis</name>
    <dbReference type="NCBI Taxonomy" id="1563681"/>
    <lineage>
        <taxon>Bacteria</taxon>
        <taxon>Pseudomonadati</taxon>
        <taxon>Bacteroidota</taxon>
        <taxon>Cytophagia</taxon>
        <taxon>Cytophagales</taxon>
        <taxon>Roseivirgaceae</taxon>
        <taxon>Roseivirga</taxon>
    </lineage>
</organism>
<dbReference type="SMART" id="SM00490">
    <property type="entry name" value="HELICc"/>
    <property type="match status" value="1"/>
</dbReference>
<gene>
    <name evidence="12" type="ORF">BFP71_17145</name>
</gene>
<sequence length="407" mass="45251">MTFSELNLHEDVLSGLDAMGFKNPTPIQQAAIPLIIDNKDIIGCAQTGTGKTAAFLLPLMHKIAESGASDEHINTMIICPTRELAVQIDQQLEGLSYFSGITSLPVYGGGDGAGFTREKNALAKGTHIVIGTPGKLISHLNLGYVKVDQLKHLVLDEADRMLDMGFHEDIMKIITHLPKERQNLLFSATMAPKIRKMAKEILKDPEEINISISKPSEKITQVAFLTYDAQKIDLVKHLLRYGDIPSLIVFTSRKSKVREITRALQKEGFEAKGISSDLEQTERENILREFKNKLLPIIVATDVISRGIDVDNIDMIINYDVPNDAADYVHRIGRTARASSEGEAVTFINEDDQENFQKIEDLIEAVVRKVPMPASIGEGPEYNPKKFAGRGRGKKSYGGKRRNFKKR</sequence>
<dbReference type="InterPro" id="IPR014014">
    <property type="entry name" value="RNA_helicase_DEAD_Q_motif"/>
</dbReference>
<dbReference type="GO" id="GO:0016787">
    <property type="term" value="F:hydrolase activity"/>
    <property type="evidence" value="ECO:0007669"/>
    <property type="project" value="UniProtKB-KW"/>
</dbReference>
<dbReference type="Pfam" id="PF00270">
    <property type="entry name" value="DEAD"/>
    <property type="match status" value="1"/>
</dbReference>
<comment type="caution">
    <text evidence="12">The sequence shown here is derived from an EMBL/GenBank/DDBJ whole genome shotgun (WGS) entry which is preliminary data.</text>
</comment>
<dbReference type="RefSeq" id="WP_069836645.1">
    <property type="nucleotide sequence ID" value="NZ_MDGQ01000005.1"/>
</dbReference>
<dbReference type="CDD" id="cd18787">
    <property type="entry name" value="SF2_C_DEAD"/>
    <property type="match status" value="1"/>
</dbReference>
<name>A0A1E5T1A4_9BACT</name>